<feature type="signal peptide" evidence="8">
    <location>
        <begin position="1"/>
        <end position="16"/>
    </location>
</feature>
<evidence type="ECO:0000256" key="5">
    <source>
        <dbReference type="ARBA" id="ARBA00023136"/>
    </source>
</evidence>
<dbReference type="GO" id="GO:0005886">
    <property type="term" value="C:plasma membrane"/>
    <property type="evidence" value="ECO:0007669"/>
    <property type="project" value="TreeGrafter"/>
</dbReference>
<dbReference type="SUPFAM" id="SSF82866">
    <property type="entry name" value="Multidrug efflux transporter AcrB transmembrane domain"/>
    <property type="match status" value="1"/>
</dbReference>
<comment type="similarity">
    <text evidence="2">Belongs to the patched family.</text>
</comment>
<dbReference type="EMBL" id="OD566046">
    <property type="protein sequence ID" value="CAD7443244.1"/>
    <property type="molecule type" value="Genomic_DNA"/>
</dbReference>
<accession>A0A7R9EYD3</accession>
<dbReference type="InterPro" id="IPR051697">
    <property type="entry name" value="Patched_domain-protein"/>
</dbReference>
<evidence type="ECO:0000313" key="10">
    <source>
        <dbReference type="EMBL" id="CAD7443244.1"/>
    </source>
</evidence>
<dbReference type="GO" id="GO:0030659">
    <property type="term" value="C:cytoplasmic vesicle membrane"/>
    <property type="evidence" value="ECO:0007669"/>
    <property type="project" value="TreeGrafter"/>
</dbReference>
<evidence type="ECO:0000256" key="1">
    <source>
        <dbReference type="ARBA" id="ARBA00004141"/>
    </source>
</evidence>
<gene>
    <name evidence="10" type="ORF">TBIB3V08_LOCUS5654</name>
</gene>
<dbReference type="InterPro" id="IPR000731">
    <property type="entry name" value="SSD"/>
</dbReference>
<evidence type="ECO:0000256" key="3">
    <source>
        <dbReference type="ARBA" id="ARBA00022692"/>
    </source>
</evidence>
<feature type="transmembrane region" description="Helical" evidence="7">
    <location>
        <begin position="189"/>
        <end position="208"/>
    </location>
</feature>
<evidence type="ECO:0000256" key="8">
    <source>
        <dbReference type="SAM" id="SignalP"/>
    </source>
</evidence>
<feature type="transmembrane region" description="Helical" evidence="7">
    <location>
        <begin position="661"/>
        <end position="682"/>
    </location>
</feature>
<keyword evidence="6" id="KW-0325">Glycoprotein</keyword>
<sequence>MRLLWLLLSYANPLQDVTYRLPTYNGLPCFCLLHAISLLRKLQVVCWSKKELLAASTNQRCETCLTFEEKLTTQKRENDNSGRSGAAMSCGITWVAASLKRGFYKLGVVVGRHPGYFLIIPMLLSLACVTGYQRIKYEIDPEYLFSPVWGEGKAERAVVEEFFKPNYTSRFNVGRITRPVAFLGQQPEGWFGVIYIHLALGIYSALVATRSAPHRKSGAQFSLDDSSTLVRCGAVLLRVAGPLSCAQTGVTCNVSNEPRLSVKVVSPRVIDDYSLLLLSPPLLPSFKVHLTCTPTESTDMRIPSLKRALSNPSLVPLVTGRFGRVIVIPKHGKDMLKKEIWAELRLLDQMIQNATVHWDGDGSDPETFTYGDVCARWIDQCFFNDILNLDYVIEEVESRELNLTFPIMFNPVTWDAHTFPVYFGGTVVGEDSIILEVPSVQFVYFVTADTKRQDSRGAAWEETFLRVVGDAEDRGVFQHISTARFASRTLDIELERNTRTVIPFFSTTFIVMAVFSITSCMMADWVRSKPWLGFLGNVSACMGTAAAFGVVMYLGVEFIGINLAAPFLMLGNLCSIPDGAGGDIYDMYRVSHGKIARLLYPAGASTLNWRRSIPFHPVLCFRQAVHLLILHYSHCQESNNGSVWKELTGGSRLSKRLEGLYYYKNCITGIGIDDTFVMLAAWRRTSVKMDVPERMGQMLSEAAVSITITSFTDMISFFIGIFSPFPSVRIFCTYSGFAVCFTFMWHITFFAACVAVAGYAEQKNLHSVVCIKVEPLSRSGEYWVSSLPSMMSLKVELL</sequence>
<dbReference type="AlphaFoldDB" id="A0A7R9EYD3"/>
<dbReference type="PANTHER" id="PTHR10796:SF92">
    <property type="entry name" value="PATCHED-RELATED, ISOFORM A"/>
    <property type="match status" value="1"/>
</dbReference>
<proteinExistence type="inferred from homology"/>
<feature type="transmembrane region" description="Helical" evidence="7">
    <location>
        <begin position="702"/>
        <end position="722"/>
    </location>
</feature>
<dbReference type="Gene3D" id="1.20.1640.10">
    <property type="entry name" value="Multidrug efflux transporter AcrB transmembrane domain"/>
    <property type="match status" value="1"/>
</dbReference>
<evidence type="ECO:0000256" key="6">
    <source>
        <dbReference type="ARBA" id="ARBA00023180"/>
    </source>
</evidence>
<feature type="chain" id="PRO_5031446529" description="SSD domain-containing protein" evidence="8">
    <location>
        <begin position="17"/>
        <end position="798"/>
    </location>
</feature>
<keyword evidence="5 7" id="KW-0472">Membrane</keyword>
<protein>
    <recommendedName>
        <fullName evidence="9">SSD domain-containing protein</fullName>
    </recommendedName>
</protein>
<dbReference type="PANTHER" id="PTHR10796">
    <property type="entry name" value="PATCHED-RELATED"/>
    <property type="match status" value="1"/>
</dbReference>
<evidence type="ECO:0000256" key="2">
    <source>
        <dbReference type="ARBA" id="ARBA00005585"/>
    </source>
</evidence>
<dbReference type="PROSITE" id="PS50156">
    <property type="entry name" value="SSD"/>
    <property type="match status" value="1"/>
</dbReference>
<feature type="domain" description="SSD" evidence="9">
    <location>
        <begin position="501"/>
        <end position="756"/>
    </location>
</feature>
<dbReference type="Pfam" id="PF02460">
    <property type="entry name" value="Patched"/>
    <property type="match status" value="2"/>
</dbReference>
<name>A0A7R9EYD3_9NEOP</name>
<feature type="transmembrane region" description="Helical" evidence="7">
    <location>
        <begin position="531"/>
        <end position="554"/>
    </location>
</feature>
<feature type="transmembrane region" description="Helical" evidence="7">
    <location>
        <begin position="734"/>
        <end position="760"/>
    </location>
</feature>
<evidence type="ECO:0000259" key="9">
    <source>
        <dbReference type="PROSITE" id="PS50156"/>
    </source>
</evidence>
<feature type="transmembrane region" description="Helical" evidence="7">
    <location>
        <begin position="501"/>
        <end position="525"/>
    </location>
</feature>
<evidence type="ECO:0000256" key="4">
    <source>
        <dbReference type="ARBA" id="ARBA00022989"/>
    </source>
</evidence>
<comment type="subcellular location">
    <subcellularLocation>
        <location evidence="1">Membrane</location>
        <topology evidence="1">Multi-pass membrane protein</topology>
    </subcellularLocation>
</comment>
<reference evidence="10" key="1">
    <citation type="submission" date="2020-11" db="EMBL/GenBank/DDBJ databases">
        <authorList>
            <person name="Tran Van P."/>
        </authorList>
    </citation>
    <scope>NUCLEOTIDE SEQUENCE</scope>
</reference>
<keyword evidence="4 7" id="KW-1133">Transmembrane helix</keyword>
<organism evidence="10">
    <name type="scientific">Timema bartmani</name>
    <dbReference type="NCBI Taxonomy" id="61472"/>
    <lineage>
        <taxon>Eukaryota</taxon>
        <taxon>Metazoa</taxon>
        <taxon>Ecdysozoa</taxon>
        <taxon>Arthropoda</taxon>
        <taxon>Hexapoda</taxon>
        <taxon>Insecta</taxon>
        <taxon>Pterygota</taxon>
        <taxon>Neoptera</taxon>
        <taxon>Polyneoptera</taxon>
        <taxon>Phasmatodea</taxon>
        <taxon>Timematodea</taxon>
        <taxon>Timematoidea</taxon>
        <taxon>Timematidae</taxon>
        <taxon>Timema</taxon>
    </lineage>
</organism>
<evidence type="ECO:0000256" key="7">
    <source>
        <dbReference type="SAM" id="Phobius"/>
    </source>
</evidence>
<keyword evidence="3 7" id="KW-0812">Transmembrane</keyword>
<keyword evidence="8" id="KW-0732">Signal</keyword>
<dbReference type="InterPro" id="IPR003392">
    <property type="entry name" value="PTHD_SSD"/>
</dbReference>